<name>F4G2Q8_METCR</name>
<dbReference type="Proteomes" id="UP000007812">
    <property type="component" value="Chromosome"/>
</dbReference>
<dbReference type="GeneID" id="70537484"/>
<feature type="transmembrane region" description="Helical" evidence="1">
    <location>
        <begin position="21"/>
        <end position="44"/>
    </location>
</feature>
<keyword evidence="1" id="KW-0472">Membrane</keyword>
<feature type="transmembrane region" description="Helical" evidence="1">
    <location>
        <begin position="103"/>
        <end position="124"/>
    </location>
</feature>
<protein>
    <submittedName>
        <fullName evidence="2">Uncharacterized protein</fullName>
    </submittedName>
</protein>
<accession>F4G2Q8</accession>
<dbReference type="PATRIC" id="fig|1006006.8.peg.993"/>
<evidence type="ECO:0000313" key="3">
    <source>
        <dbReference type="Proteomes" id="UP000007812"/>
    </source>
</evidence>
<organism evidence="2 3">
    <name type="scientific">Metallosphaera cuprina (strain Ar-4)</name>
    <dbReference type="NCBI Taxonomy" id="1006006"/>
    <lineage>
        <taxon>Archaea</taxon>
        <taxon>Thermoproteota</taxon>
        <taxon>Thermoprotei</taxon>
        <taxon>Sulfolobales</taxon>
        <taxon>Sulfolobaceae</taxon>
        <taxon>Metallosphaera</taxon>
    </lineage>
</organism>
<gene>
    <name evidence="2" type="ordered locus">Mcup_1001</name>
</gene>
<dbReference type="KEGG" id="mcn:Mcup_1001"/>
<dbReference type="HOGENOM" id="CLU_1891418_0_0_2"/>
<keyword evidence="3" id="KW-1185">Reference proteome</keyword>
<dbReference type="RefSeq" id="WP_013737604.1">
    <property type="nucleotide sequence ID" value="NC_015435.1"/>
</dbReference>
<dbReference type="AlphaFoldDB" id="F4G2Q8"/>
<dbReference type="EMBL" id="CP002656">
    <property type="protein sequence ID" value="AEB95106.1"/>
    <property type="molecule type" value="Genomic_DNA"/>
</dbReference>
<feature type="transmembrane region" description="Helical" evidence="1">
    <location>
        <begin position="79"/>
        <end position="97"/>
    </location>
</feature>
<dbReference type="eggNOG" id="arCOG07731">
    <property type="taxonomic scope" value="Archaea"/>
</dbReference>
<evidence type="ECO:0000256" key="1">
    <source>
        <dbReference type="SAM" id="Phobius"/>
    </source>
</evidence>
<keyword evidence="1" id="KW-1133">Transmembrane helix</keyword>
<evidence type="ECO:0000313" key="2">
    <source>
        <dbReference type="EMBL" id="AEB95106.1"/>
    </source>
</evidence>
<reference evidence="2 3" key="1">
    <citation type="journal article" date="2011" name="J. Bacteriol.">
        <title>Complete genome sequence of Metallosphaera cuprina, a metal sulfide-oxidizing archaeon from a hot spring.</title>
        <authorList>
            <person name="Liu L.J."/>
            <person name="You X.Y."/>
            <person name="Zheng H."/>
            <person name="Wang S."/>
            <person name="Jiang C.Y."/>
            <person name="Liu S.J."/>
        </authorList>
    </citation>
    <scope>NUCLEOTIDE SEQUENCE [LARGE SCALE GENOMIC DNA]</scope>
    <source>
        <strain evidence="2 3">Ar-4</strain>
    </source>
</reference>
<sequence length="134" mass="14858">MAFWILTTSTYSLLSGIPVPALLLLTYVGGYLFSLNLVLLLTIYLRTPGLVVLISFFSLGSVFVFGGAINYYELIEGNLSSLFFSSFSNPYVLWIAYSLGRNLISQIYVGVAVDLSLALIFLLMSFKAFRVIEL</sequence>
<proteinExistence type="predicted"/>
<keyword evidence="1" id="KW-0812">Transmembrane</keyword>
<feature type="transmembrane region" description="Helical" evidence="1">
    <location>
        <begin position="50"/>
        <end position="72"/>
    </location>
</feature>
<dbReference type="STRING" id="1006006.Mcup_1001"/>